<keyword evidence="1" id="KW-0732">Signal</keyword>
<keyword evidence="3" id="KW-1185">Reference proteome</keyword>
<feature type="chain" id="PRO_5045099243" description="Lipoprotein" evidence="1">
    <location>
        <begin position="21"/>
        <end position="123"/>
    </location>
</feature>
<sequence length="123" mass="13512">MKKRINISIGLFLFTLLGCASDQQVDINDSIEGRFLKSSNGQSILVNDHDVVIMGNDTEEGEVCEDINIGDKIVVIADAIDASYPSSANVIRCKLIEEGSVNDLPNETIDYLQDMGWVFDLSD</sequence>
<evidence type="ECO:0000313" key="2">
    <source>
        <dbReference type="EMBL" id="MEN0642353.1"/>
    </source>
</evidence>
<dbReference type="Proteomes" id="UP001418796">
    <property type="component" value="Unassembled WGS sequence"/>
</dbReference>
<evidence type="ECO:0000313" key="3">
    <source>
        <dbReference type="Proteomes" id="UP001418796"/>
    </source>
</evidence>
<feature type="signal peptide" evidence="1">
    <location>
        <begin position="1"/>
        <end position="20"/>
    </location>
</feature>
<name>A0ABU9VEN0_9BACI</name>
<gene>
    <name evidence="2" type="ORF">MKY91_04145</name>
</gene>
<dbReference type="PROSITE" id="PS51257">
    <property type="entry name" value="PROKAR_LIPOPROTEIN"/>
    <property type="match status" value="1"/>
</dbReference>
<reference evidence="2 3" key="1">
    <citation type="submission" date="2024-03" db="EMBL/GenBank/DDBJ databases">
        <title>Bacilli Hybrid Assemblies.</title>
        <authorList>
            <person name="Kovac J."/>
        </authorList>
    </citation>
    <scope>NUCLEOTIDE SEQUENCE [LARGE SCALE GENOMIC DNA]</scope>
    <source>
        <strain evidence="2 3">FSL R7-0666</strain>
    </source>
</reference>
<evidence type="ECO:0008006" key="4">
    <source>
        <dbReference type="Google" id="ProtNLM"/>
    </source>
</evidence>
<dbReference type="RefSeq" id="WP_343129483.1">
    <property type="nucleotide sequence ID" value="NZ_JBCITK010000001.1"/>
</dbReference>
<evidence type="ECO:0000256" key="1">
    <source>
        <dbReference type="SAM" id="SignalP"/>
    </source>
</evidence>
<organism evidence="2 3">
    <name type="scientific">Alkalicoccobacillus gibsonii</name>
    <dbReference type="NCBI Taxonomy" id="79881"/>
    <lineage>
        <taxon>Bacteria</taxon>
        <taxon>Bacillati</taxon>
        <taxon>Bacillota</taxon>
        <taxon>Bacilli</taxon>
        <taxon>Bacillales</taxon>
        <taxon>Bacillaceae</taxon>
        <taxon>Alkalicoccobacillus</taxon>
    </lineage>
</organism>
<comment type="caution">
    <text evidence="2">The sequence shown here is derived from an EMBL/GenBank/DDBJ whole genome shotgun (WGS) entry which is preliminary data.</text>
</comment>
<dbReference type="EMBL" id="JBCITK010000001">
    <property type="protein sequence ID" value="MEN0642353.1"/>
    <property type="molecule type" value="Genomic_DNA"/>
</dbReference>
<protein>
    <recommendedName>
        <fullName evidence="4">Lipoprotein</fullName>
    </recommendedName>
</protein>
<proteinExistence type="predicted"/>
<accession>A0ABU9VEN0</accession>